<dbReference type="VEuPathDB" id="FungiDB:SPRG_01907"/>
<protein>
    <submittedName>
        <fullName evidence="1">Uncharacterized protein</fullName>
    </submittedName>
</protein>
<sequence length="51" mass="5827">MAITKVERQKHLRLITRCVYMQILDLQTENMLEAVEAMSPDVSRPHCRGGG</sequence>
<gene>
    <name evidence="1" type="ORF">SPRG_01907</name>
</gene>
<reference evidence="1 2" key="1">
    <citation type="journal article" date="2013" name="PLoS Genet.">
        <title>Distinctive expansion of potential virulence genes in the genome of the oomycete fish pathogen Saprolegnia parasitica.</title>
        <authorList>
            <person name="Jiang R.H."/>
            <person name="de Bruijn I."/>
            <person name="Haas B.J."/>
            <person name="Belmonte R."/>
            <person name="Lobach L."/>
            <person name="Christie J."/>
            <person name="van den Ackerveken G."/>
            <person name="Bottin A."/>
            <person name="Bulone V."/>
            <person name="Diaz-Moreno S.M."/>
            <person name="Dumas B."/>
            <person name="Fan L."/>
            <person name="Gaulin E."/>
            <person name="Govers F."/>
            <person name="Grenville-Briggs L.J."/>
            <person name="Horner N.R."/>
            <person name="Levin J.Z."/>
            <person name="Mammella M."/>
            <person name="Meijer H.J."/>
            <person name="Morris P."/>
            <person name="Nusbaum C."/>
            <person name="Oome S."/>
            <person name="Phillips A.J."/>
            <person name="van Rooyen D."/>
            <person name="Rzeszutek E."/>
            <person name="Saraiva M."/>
            <person name="Secombes C.J."/>
            <person name="Seidl M.F."/>
            <person name="Snel B."/>
            <person name="Stassen J.H."/>
            <person name="Sykes S."/>
            <person name="Tripathy S."/>
            <person name="van den Berg H."/>
            <person name="Vega-Arreguin J.C."/>
            <person name="Wawra S."/>
            <person name="Young S.K."/>
            <person name="Zeng Q."/>
            <person name="Dieguez-Uribeondo J."/>
            <person name="Russ C."/>
            <person name="Tyler B.M."/>
            <person name="van West P."/>
        </authorList>
    </citation>
    <scope>NUCLEOTIDE SEQUENCE [LARGE SCALE GENOMIC DNA]</scope>
    <source>
        <strain evidence="1 2">CBS 223.65</strain>
    </source>
</reference>
<dbReference type="KEGG" id="spar:SPRG_01907"/>
<accession>A0A067CQW6</accession>
<dbReference type="Proteomes" id="UP000030745">
    <property type="component" value="Unassembled WGS sequence"/>
</dbReference>
<dbReference type="EMBL" id="KK583193">
    <property type="protein sequence ID" value="KDO33094.1"/>
    <property type="molecule type" value="Genomic_DNA"/>
</dbReference>
<dbReference type="GeneID" id="24124485"/>
<dbReference type="RefSeq" id="XP_012195863.1">
    <property type="nucleotide sequence ID" value="XM_012340473.1"/>
</dbReference>
<evidence type="ECO:0000313" key="1">
    <source>
        <dbReference type="EMBL" id="KDO33094.1"/>
    </source>
</evidence>
<dbReference type="AlphaFoldDB" id="A0A067CQW6"/>
<name>A0A067CQW6_SAPPC</name>
<organism evidence="1 2">
    <name type="scientific">Saprolegnia parasitica (strain CBS 223.65)</name>
    <dbReference type="NCBI Taxonomy" id="695850"/>
    <lineage>
        <taxon>Eukaryota</taxon>
        <taxon>Sar</taxon>
        <taxon>Stramenopiles</taxon>
        <taxon>Oomycota</taxon>
        <taxon>Saprolegniomycetes</taxon>
        <taxon>Saprolegniales</taxon>
        <taxon>Saprolegniaceae</taxon>
        <taxon>Saprolegnia</taxon>
    </lineage>
</organism>
<keyword evidence="2" id="KW-1185">Reference proteome</keyword>
<evidence type="ECO:0000313" key="2">
    <source>
        <dbReference type="Proteomes" id="UP000030745"/>
    </source>
</evidence>
<proteinExistence type="predicted"/>